<organism evidence="13 14">
    <name type="scientific">Tieghemostelium lacteum</name>
    <name type="common">Slime mold</name>
    <name type="synonym">Dictyostelium lacteum</name>
    <dbReference type="NCBI Taxonomy" id="361077"/>
    <lineage>
        <taxon>Eukaryota</taxon>
        <taxon>Amoebozoa</taxon>
        <taxon>Evosea</taxon>
        <taxon>Eumycetozoa</taxon>
        <taxon>Dictyostelia</taxon>
        <taxon>Dictyosteliales</taxon>
        <taxon>Raperosteliaceae</taxon>
        <taxon>Tieghemostelium</taxon>
    </lineage>
</organism>
<dbReference type="InterPro" id="IPR001701">
    <property type="entry name" value="Glyco_hydro_9"/>
</dbReference>
<reference evidence="13 14" key="1">
    <citation type="submission" date="2015-12" db="EMBL/GenBank/DDBJ databases">
        <title>Dictyostelia acquired genes for synthesis and detection of signals that induce cell-type specialization by lateral gene transfer from prokaryotes.</title>
        <authorList>
            <person name="Gloeckner G."/>
            <person name="Schaap P."/>
        </authorList>
    </citation>
    <scope>NUCLEOTIDE SEQUENCE [LARGE SCALE GENOMIC DNA]</scope>
    <source>
        <strain evidence="13 14">TK</strain>
    </source>
</reference>
<dbReference type="InParanoid" id="A0A152A3E2"/>
<feature type="active site" evidence="9">
    <location>
        <position position="426"/>
    </location>
</feature>
<dbReference type="AlphaFoldDB" id="A0A152A3E2"/>
<evidence type="ECO:0000256" key="7">
    <source>
        <dbReference type="ARBA" id="ARBA00023326"/>
    </source>
</evidence>
<accession>A0A152A3E2</accession>
<evidence type="ECO:0000256" key="11">
    <source>
        <dbReference type="SAM" id="MobiDB-lite"/>
    </source>
</evidence>
<feature type="active site" evidence="8">
    <location>
        <position position="379"/>
    </location>
</feature>
<dbReference type="InterPro" id="IPR008928">
    <property type="entry name" value="6-hairpin_glycosidase_sf"/>
</dbReference>
<dbReference type="InterPro" id="IPR033126">
    <property type="entry name" value="Glyco_hydro_9_Asp/Glu_AS"/>
</dbReference>
<evidence type="ECO:0000259" key="12">
    <source>
        <dbReference type="Pfam" id="PF00759"/>
    </source>
</evidence>
<keyword evidence="5 8" id="KW-0119">Carbohydrate metabolism</keyword>
<evidence type="ECO:0000256" key="8">
    <source>
        <dbReference type="PROSITE-ProRule" id="PRU10059"/>
    </source>
</evidence>
<evidence type="ECO:0000256" key="9">
    <source>
        <dbReference type="PROSITE-ProRule" id="PRU10060"/>
    </source>
</evidence>
<dbReference type="PANTHER" id="PTHR22298">
    <property type="entry name" value="ENDO-1,4-BETA-GLUCANASE"/>
    <property type="match status" value="1"/>
</dbReference>
<keyword evidence="14" id="KW-1185">Reference proteome</keyword>
<dbReference type="PROSITE" id="PS00592">
    <property type="entry name" value="GH9_2"/>
    <property type="match status" value="1"/>
</dbReference>
<dbReference type="GO" id="GO:0008810">
    <property type="term" value="F:cellulase activity"/>
    <property type="evidence" value="ECO:0007669"/>
    <property type="project" value="UniProtKB-EC"/>
</dbReference>
<dbReference type="Gene3D" id="2.60.120.430">
    <property type="entry name" value="Galactose-binding lectin"/>
    <property type="match status" value="1"/>
</dbReference>
<evidence type="ECO:0000256" key="5">
    <source>
        <dbReference type="ARBA" id="ARBA00023277"/>
    </source>
</evidence>
<dbReference type="Pfam" id="PF00759">
    <property type="entry name" value="Glyco_hydro_9"/>
    <property type="match status" value="1"/>
</dbReference>
<dbReference type="Gene3D" id="1.50.10.10">
    <property type="match status" value="1"/>
</dbReference>
<proteinExistence type="inferred from homology"/>
<keyword evidence="7 8" id="KW-0624">Polysaccharide degradation</keyword>
<dbReference type="EMBL" id="LODT01000013">
    <property type="protein sequence ID" value="KYR00625.1"/>
    <property type="molecule type" value="Genomic_DNA"/>
</dbReference>
<feature type="domain" description="Glycoside hydrolase family 9" evidence="12">
    <location>
        <begin position="16"/>
        <end position="438"/>
    </location>
</feature>
<dbReference type="OMA" id="WGASWIY"/>
<dbReference type="GO" id="GO:0030245">
    <property type="term" value="P:cellulose catabolic process"/>
    <property type="evidence" value="ECO:0007669"/>
    <property type="project" value="UniProtKB-KW"/>
</dbReference>
<evidence type="ECO:0000256" key="1">
    <source>
        <dbReference type="ARBA" id="ARBA00000966"/>
    </source>
</evidence>
<comment type="catalytic activity">
    <reaction evidence="1 10">
        <text>Endohydrolysis of (1-&gt;4)-beta-D-glucosidic linkages in cellulose, lichenin and cereal beta-D-glucans.</text>
        <dbReference type="EC" id="3.2.1.4"/>
    </reaction>
</comment>
<protein>
    <recommendedName>
        <fullName evidence="10">Endoglucanase</fullName>
        <ecNumber evidence="10">3.2.1.4</ecNumber>
    </recommendedName>
</protein>
<dbReference type="InterPro" id="IPR018221">
    <property type="entry name" value="Glyco_hydro_9_His_AS"/>
</dbReference>
<dbReference type="Proteomes" id="UP000076078">
    <property type="component" value="Unassembled WGS sequence"/>
</dbReference>
<feature type="active site" evidence="9">
    <location>
        <position position="417"/>
    </location>
</feature>
<feature type="compositionally biased region" description="Polar residues" evidence="11">
    <location>
        <begin position="449"/>
        <end position="466"/>
    </location>
</feature>
<sequence>MIICCVAFSVNAQHDYCDVLKKSLMFYKAQRAGRLPDNDIPWRGNSVLNDSSPGSAKDANGDGNLSKGYFDAGDHVKFALPMAYTITMLAWSFIQFESNVEQCGLSKLFLEDIKWGSDWLIAAHVSEFEFAAQVGNGEADHSFWGPPELLSMDRPVYMINTNSPGTEVACEAAAALAATSIVFSKRDPQYASLCLTHSKQLHNFGDKYRGVYSDVITDAQAFYKSWSGYKDEIVWSSIWLFKATSDQSYLTKAKSDYATFGIGGMAQQNSHDWDLKAPGVALLMYQMTGDSNYQRDIESFLKWWMPGGGISFTNSGGLSWIRQWGPNRYVATASFLAIVYGGQNYINWAQSQVSYLLGNNPLKISYVVGVGSKFPLNPHHRAAHHSTTNNIAAPVLNTYELTGALVGGPSQDDSYTDDRTDFVRNEVACDYNAGLVGVIAGLVNKDSKPVQTTTAGPTQAPSNNPITNPPVTPSKPQSSYQIYLSGELKGNFNDWSWGSNSERNFKDTTHMFNGQYSIAFTPNYWNAIYLGCASMSGISTANYNYIQFYINGGDYGRQQLIFAIFRKGATVVVPIQKLVGSDLKPNEWSKVIIKLSDYGIGSSETINGMWIQATTPFKQSTVYIADLKALV</sequence>
<keyword evidence="4 10" id="KW-0136">Cellulose degradation</keyword>
<dbReference type="STRING" id="361077.A0A152A3E2"/>
<evidence type="ECO:0000256" key="6">
    <source>
        <dbReference type="ARBA" id="ARBA00023295"/>
    </source>
</evidence>
<dbReference type="EC" id="3.2.1.4" evidence="10"/>
<evidence type="ECO:0000313" key="14">
    <source>
        <dbReference type="Proteomes" id="UP000076078"/>
    </source>
</evidence>
<dbReference type="OrthoDB" id="14118at2759"/>
<keyword evidence="3 8" id="KW-0378">Hydrolase</keyword>
<evidence type="ECO:0000256" key="3">
    <source>
        <dbReference type="ARBA" id="ARBA00022801"/>
    </source>
</evidence>
<keyword evidence="6 8" id="KW-0326">Glycosidase</keyword>
<dbReference type="PROSITE" id="PS00698">
    <property type="entry name" value="GH9_3"/>
    <property type="match status" value="1"/>
</dbReference>
<evidence type="ECO:0000313" key="13">
    <source>
        <dbReference type="EMBL" id="KYR00625.1"/>
    </source>
</evidence>
<evidence type="ECO:0000256" key="10">
    <source>
        <dbReference type="RuleBase" id="RU361166"/>
    </source>
</evidence>
<gene>
    <name evidence="13" type="ORF">DLAC_02649</name>
</gene>
<comment type="similarity">
    <text evidence="2 8 10">Belongs to the glycosyl hydrolase 9 (cellulase E) family.</text>
</comment>
<comment type="caution">
    <text evidence="13">The sequence shown here is derived from an EMBL/GenBank/DDBJ whole genome shotgun (WGS) entry which is preliminary data.</text>
</comment>
<dbReference type="InterPro" id="IPR012341">
    <property type="entry name" value="6hp_glycosidase-like_sf"/>
</dbReference>
<name>A0A152A3E2_TIELA</name>
<feature type="region of interest" description="Disordered" evidence="11">
    <location>
        <begin position="449"/>
        <end position="478"/>
    </location>
</feature>
<evidence type="ECO:0000256" key="4">
    <source>
        <dbReference type="ARBA" id="ARBA00023001"/>
    </source>
</evidence>
<evidence type="ECO:0000256" key="2">
    <source>
        <dbReference type="ARBA" id="ARBA00007072"/>
    </source>
</evidence>
<dbReference type="SUPFAM" id="SSF48208">
    <property type="entry name" value="Six-hairpin glycosidases"/>
    <property type="match status" value="1"/>
</dbReference>